<dbReference type="EMBL" id="CAJEUB010000035">
    <property type="protein sequence ID" value="CAD1847104.1"/>
    <property type="molecule type" value="Genomic_DNA"/>
</dbReference>
<comment type="similarity">
    <text evidence="1">Belongs to the mTERF family.</text>
</comment>
<evidence type="ECO:0000313" key="5">
    <source>
        <dbReference type="EMBL" id="CAD1847104.1"/>
    </source>
</evidence>
<keyword evidence="3" id="KW-0809">Transit peptide</keyword>
<sequence>MAPPLSFFSPGKTLIPPPPPPPLTSPPHSTITNISSLSFPAPHLLPLRHPLTTPPSAINAASPPLPLSPHHLLLHHLALDDGEAAALLRNHPELESASPDALRRRLLALRSAVATAPGPAPPAELRRAVLRRPGILTSPRSAPSSTLPSRKPPASAPRNSRSFSPPPIPNSSELLFDKPRPRDEPAAAFLIRKLPAILSYTADHFRSHLRFWQSVGLTDEELFKIALVYPNIFSIGIETKLRPRVELLRQCCLDTEGMFKFLIKAPLFLSLSFRENLAKKLAFLVKIGHRHRTRELASALGASTRTSCENMQRVVELFFRYGLSCADVLVMSKKHPQVLQYNHASLEKKMEFLVEGMEREIGELLMFPAFLGYNLDDRIKLRYEMKKDVRGKGMSLNKLLSVASDKFHLQKSTPEIGSNL</sequence>
<evidence type="ECO:0000256" key="3">
    <source>
        <dbReference type="ARBA" id="ARBA00022946"/>
    </source>
</evidence>
<evidence type="ECO:0000256" key="1">
    <source>
        <dbReference type="ARBA" id="ARBA00007692"/>
    </source>
</evidence>
<feature type="compositionally biased region" description="Polar residues" evidence="4">
    <location>
        <begin position="138"/>
        <end position="148"/>
    </location>
</feature>
<organism evidence="5">
    <name type="scientific">Ananas comosus var. bracteatus</name>
    <name type="common">red pineapple</name>
    <dbReference type="NCBI Taxonomy" id="296719"/>
    <lineage>
        <taxon>Eukaryota</taxon>
        <taxon>Viridiplantae</taxon>
        <taxon>Streptophyta</taxon>
        <taxon>Embryophyta</taxon>
        <taxon>Tracheophyta</taxon>
        <taxon>Spermatophyta</taxon>
        <taxon>Magnoliopsida</taxon>
        <taxon>Liliopsida</taxon>
        <taxon>Poales</taxon>
        <taxon>Bromeliaceae</taxon>
        <taxon>Bromelioideae</taxon>
        <taxon>Ananas</taxon>
    </lineage>
</organism>
<evidence type="ECO:0000256" key="2">
    <source>
        <dbReference type="ARBA" id="ARBA00022472"/>
    </source>
</evidence>
<dbReference type="InterPro" id="IPR003690">
    <property type="entry name" value="MTERF"/>
</dbReference>
<dbReference type="SMART" id="SM00733">
    <property type="entry name" value="Mterf"/>
    <property type="match status" value="5"/>
</dbReference>
<dbReference type="GO" id="GO:0003676">
    <property type="term" value="F:nucleic acid binding"/>
    <property type="evidence" value="ECO:0007669"/>
    <property type="project" value="InterPro"/>
</dbReference>
<feature type="region of interest" description="Disordered" evidence="4">
    <location>
        <begin position="1"/>
        <end position="28"/>
    </location>
</feature>
<proteinExistence type="inferred from homology"/>
<accession>A0A6V7QV46</accession>
<evidence type="ECO:0008006" key="6">
    <source>
        <dbReference type="Google" id="ProtNLM"/>
    </source>
</evidence>
<dbReference type="GO" id="GO:0006353">
    <property type="term" value="P:DNA-templated transcription termination"/>
    <property type="evidence" value="ECO:0007669"/>
    <property type="project" value="UniProtKB-KW"/>
</dbReference>
<keyword evidence="2" id="KW-0806">Transcription termination</keyword>
<dbReference type="PANTHER" id="PTHR13068:SF135">
    <property type="entry name" value="TRANSCRIPTION TERMINATION FACTOR MTERF8, CHLOROPLASTIC"/>
    <property type="match status" value="1"/>
</dbReference>
<dbReference type="Pfam" id="PF02536">
    <property type="entry name" value="mTERF"/>
    <property type="match status" value="1"/>
</dbReference>
<name>A0A6V7QV46_ANACO</name>
<evidence type="ECO:0000256" key="4">
    <source>
        <dbReference type="SAM" id="MobiDB-lite"/>
    </source>
</evidence>
<dbReference type="InterPro" id="IPR038538">
    <property type="entry name" value="MTERF_sf"/>
</dbReference>
<dbReference type="PANTHER" id="PTHR13068">
    <property type="entry name" value="CGI-12 PROTEIN-RELATED"/>
    <property type="match status" value="1"/>
</dbReference>
<dbReference type="AlphaFoldDB" id="A0A6V7QV46"/>
<gene>
    <name evidence="5" type="ORF">CB5_LOCUS30315</name>
</gene>
<reference evidence="5" key="1">
    <citation type="submission" date="2020-07" db="EMBL/GenBank/DDBJ databases">
        <authorList>
            <person name="Lin J."/>
        </authorList>
    </citation>
    <scope>NUCLEOTIDE SEQUENCE</scope>
</reference>
<protein>
    <recommendedName>
        <fullName evidence="6">Transcription termination factor MTEF1, chloroplastic</fullName>
    </recommendedName>
</protein>
<feature type="compositionally biased region" description="Pro residues" evidence="4">
    <location>
        <begin position="15"/>
        <end position="25"/>
    </location>
</feature>
<keyword evidence="2" id="KW-0804">Transcription</keyword>
<feature type="region of interest" description="Disordered" evidence="4">
    <location>
        <begin position="132"/>
        <end position="179"/>
    </location>
</feature>
<keyword evidence="2" id="KW-0805">Transcription regulation</keyword>
<dbReference type="Gene3D" id="1.25.70.10">
    <property type="entry name" value="Transcription termination factor 3, mitochondrial"/>
    <property type="match status" value="1"/>
</dbReference>